<dbReference type="Pfam" id="PF02518">
    <property type="entry name" value="HATPase_c"/>
    <property type="match status" value="1"/>
</dbReference>
<dbReference type="InterPro" id="IPR050980">
    <property type="entry name" value="2C_sensor_his_kinase"/>
</dbReference>
<evidence type="ECO:0000256" key="4">
    <source>
        <dbReference type="ARBA" id="ARBA00022475"/>
    </source>
</evidence>
<evidence type="ECO:0000259" key="12">
    <source>
        <dbReference type="PROSITE" id="PS50109"/>
    </source>
</evidence>
<name>A0ABT4W4N1_9RHOB</name>
<keyword evidence="11" id="KW-0472">Membrane</keyword>
<dbReference type="Gene3D" id="3.30.565.10">
    <property type="entry name" value="Histidine kinase-like ATPase, C-terminal domain"/>
    <property type="match status" value="1"/>
</dbReference>
<protein>
    <recommendedName>
        <fullName evidence="3">histidine kinase</fullName>
        <ecNumber evidence="3">2.7.13.3</ecNumber>
    </recommendedName>
</protein>
<evidence type="ECO:0000256" key="9">
    <source>
        <dbReference type="ARBA" id="ARBA00022840"/>
    </source>
</evidence>
<evidence type="ECO:0000256" key="8">
    <source>
        <dbReference type="ARBA" id="ARBA00022777"/>
    </source>
</evidence>
<dbReference type="PANTHER" id="PTHR44936">
    <property type="entry name" value="SENSOR PROTEIN CREC"/>
    <property type="match status" value="1"/>
</dbReference>
<dbReference type="PANTHER" id="PTHR44936:SF10">
    <property type="entry name" value="SENSOR PROTEIN RSTB"/>
    <property type="match status" value="1"/>
</dbReference>
<keyword evidence="11" id="KW-1133">Transmembrane helix</keyword>
<evidence type="ECO:0000256" key="5">
    <source>
        <dbReference type="ARBA" id="ARBA00022553"/>
    </source>
</evidence>
<gene>
    <name evidence="13" type="ORF">O2N63_15370</name>
</gene>
<dbReference type="PROSITE" id="PS50109">
    <property type="entry name" value="HIS_KIN"/>
    <property type="match status" value="1"/>
</dbReference>
<evidence type="ECO:0000256" key="10">
    <source>
        <dbReference type="SAM" id="Coils"/>
    </source>
</evidence>
<feature type="transmembrane region" description="Helical" evidence="11">
    <location>
        <begin position="6"/>
        <end position="30"/>
    </location>
</feature>
<keyword evidence="10" id="KW-0175">Coiled coil</keyword>
<dbReference type="InterPro" id="IPR003661">
    <property type="entry name" value="HisK_dim/P_dom"/>
</dbReference>
<evidence type="ECO:0000256" key="11">
    <source>
        <dbReference type="SAM" id="Phobius"/>
    </source>
</evidence>
<dbReference type="RefSeq" id="WP_271055172.1">
    <property type="nucleotide sequence ID" value="NZ_JAQIIO010000010.1"/>
</dbReference>
<accession>A0ABT4W4N1</accession>
<dbReference type="InterPro" id="IPR036890">
    <property type="entry name" value="HATPase_C_sf"/>
</dbReference>
<dbReference type="EC" id="2.7.13.3" evidence="3"/>
<dbReference type="Gene3D" id="1.10.287.130">
    <property type="match status" value="1"/>
</dbReference>
<keyword evidence="14" id="KW-1185">Reference proteome</keyword>
<dbReference type="Pfam" id="PF00512">
    <property type="entry name" value="HisKA"/>
    <property type="match status" value="1"/>
</dbReference>
<dbReference type="InterPro" id="IPR005467">
    <property type="entry name" value="His_kinase_dom"/>
</dbReference>
<keyword evidence="7" id="KW-0547">Nucleotide-binding</keyword>
<dbReference type="InterPro" id="IPR036097">
    <property type="entry name" value="HisK_dim/P_sf"/>
</dbReference>
<feature type="transmembrane region" description="Helical" evidence="11">
    <location>
        <begin position="158"/>
        <end position="181"/>
    </location>
</feature>
<keyword evidence="8 13" id="KW-0418">Kinase</keyword>
<dbReference type="CDD" id="cd00075">
    <property type="entry name" value="HATPase"/>
    <property type="match status" value="1"/>
</dbReference>
<keyword evidence="9" id="KW-0067">ATP-binding</keyword>
<evidence type="ECO:0000313" key="14">
    <source>
        <dbReference type="Proteomes" id="UP001528040"/>
    </source>
</evidence>
<feature type="coiled-coil region" evidence="10">
    <location>
        <begin position="215"/>
        <end position="242"/>
    </location>
</feature>
<evidence type="ECO:0000256" key="7">
    <source>
        <dbReference type="ARBA" id="ARBA00022741"/>
    </source>
</evidence>
<evidence type="ECO:0000256" key="2">
    <source>
        <dbReference type="ARBA" id="ARBA00004651"/>
    </source>
</evidence>
<evidence type="ECO:0000313" key="13">
    <source>
        <dbReference type="EMBL" id="MDA5095468.1"/>
    </source>
</evidence>
<organism evidence="13 14">
    <name type="scientific">Aliiroseovarius salicola</name>
    <dbReference type="NCBI Taxonomy" id="3009082"/>
    <lineage>
        <taxon>Bacteria</taxon>
        <taxon>Pseudomonadati</taxon>
        <taxon>Pseudomonadota</taxon>
        <taxon>Alphaproteobacteria</taxon>
        <taxon>Rhodobacterales</taxon>
        <taxon>Paracoccaceae</taxon>
        <taxon>Aliiroseovarius</taxon>
    </lineage>
</organism>
<proteinExistence type="predicted"/>
<evidence type="ECO:0000256" key="3">
    <source>
        <dbReference type="ARBA" id="ARBA00012438"/>
    </source>
</evidence>
<dbReference type="SUPFAM" id="SSF55874">
    <property type="entry name" value="ATPase domain of HSP90 chaperone/DNA topoisomerase II/histidine kinase"/>
    <property type="match status" value="1"/>
</dbReference>
<dbReference type="SMART" id="SM00387">
    <property type="entry name" value="HATPase_c"/>
    <property type="match status" value="1"/>
</dbReference>
<dbReference type="SMART" id="SM00388">
    <property type="entry name" value="HisKA"/>
    <property type="match status" value="1"/>
</dbReference>
<comment type="caution">
    <text evidence="13">The sequence shown here is derived from an EMBL/GenBank/DDBJ whole genome shotgun (WGS) entry which is preliminary data.</text>
</comment>
<reference evidence="13 14" key="1">
    <citation type="submission" date="2023-01" db="EMBL/GenBank/DDBJ databases">
        <authorList>
            <person name="Yoon J.-W."/>
        </authorList>
    </citation>
    <scope>NUCLEOTIDE SEQUENCE [LARGE SCALE GENOMIC DNA]</scope>
    <source>
        <strain evidence="13 14">KMU-50</strain>
    </source>
</reference>
<dbReference type="Proteomes" id="UP001528040">
    <property type="component" value="Unassembled WGS sequence"/>
</dbReference>
<sequence length="471" mass="51896">MLNSLSGRFLILTVAFVMLAEVLIFVPSVARFREDYLLTRLERAQIASLVLLADDMIDPALEAELLENADVFNVVLQRDEMRELVLSSPPPWPVNQNFDLRMSTPYYLMRDAIIRLVSPEPQVIRVIGQPVRMGGELIEVTMITTDLRAAMIDYGKNIAILSAVISAITASLLFLAVRFLMVRPIRDVVGNMKAYAQSPEDTRRIIRPHTGLTELHEAEVALQTLQTELTHALKQKERLAQLGGAVARISHDLRNILTTAQLFADRMESSQDPMVKRVGPKLMNSISRAVSLCENTLAFGKAEEPAPRMERIELAGLVDDIIASERLASGAHPLSFAEDVPAGLVLRADPEQLYRVLSNLVRNARQAIVATGKEGEIALSARDEEDQWVIQVHDTGPGLPLSTRENLFQPFSGSNRKGGAGLGLAISAELIKGHGGELSLEKTDESGTSFRIVLPKKVEVSLSSSTSQWIR</sequence>
<comment type="catalytic activity">
    <reaction evidence="1">
        <text>ATP + protein L-histidine = ADP + protein N-phospho-L-histidine.</text>
        <dbReference type="EC" id="2.7.13.3"/>
    </reaction>
</comment>
<dbReference type="PRINTS" id="PR00344">
    <property type="entry name" value="BCTRLSENSOR"/>
</dbReference>
<dbReference type="SUPFAM" id="SSF47384">
    <property type="entry name" value="Homodimeric domain of signal transducing histidine kinase"/>
    <property type="match status" value="1"/>
</dbReference>
<keyword evidence="6" id="KW-0808">Transferase</keyword>
<evidence type="ECO:0000256" key="6">
    <source>
        <dbReference type="ARBA" id="ARBA00022679"/>
    </source>
</evidence>
<feature type="domain" description="Histidine kinase" evidence="12">
    <location>
        <begin position="248"/>
        <end position="458"/>
    </location>
</feature>
<keyword evidence="4" id="KW-1003">Cell membrane</keyword>
<dbReference type="EMBL" id="JAQIIO010000010">
    <property type="protein sequence ID" value="MDA5095468.1"/>
    <property type="molecule type" value="Genomic_DNA"/>
</dbReference>
<dbReference type="InterPro" id="IPR004358">
    <property type="entry name" value="Sig_transdc_His_kin-like_C"/>
</dbReference>
<dbReference type="InterPro" id="IPR003594">
    <property type="entry name" value="HATPase_dom"/>
</dbReference>
<keyword evidence="11" id="KW-0812">Transmembrane</keyword>
<comment type="subcellular location">
    <subcellularLocation>
        <location evidence="2">Cell membrane</location>
        <topology evidence="2">Multi-pass membrane protein</topology>
    </subcellularLocation>
</comment>
<dbReference type="GO" id="GO:0016301">
    <property type="term" value="F:kinase activity"/>
    <property type="evidence" value="ECO:0007669"/>
    <property type="project" value="UniProtKB-KW"/>
</dbReference>
<keyword evidence="5" id="KW-0597">Phosphoprotein</keyword>
<evidence type="ECO:0000256" key="1">
    <source>
        <dbReference type="ARBA" id="ARBA00000085"/>
    </source>
</evidence>